<dbReference type="Proteomes" id="UP001054945">
    <property type="component" value="Unassembled WGS sequence"/>
</dbReference>
<name>A0AAV4XSR3_CAEEX</name>
<sequence>MIEKSSASIPSVRMGFRFNPSFGVRRKEGRRRRDRIPPHLGRGSSSLPVGFIHRSSPYREAENTRSENGAEHSPSLSSRSPPSLGIPCRAAIRGSWVRKTATTFTAALCFHCLTFSAALPRLWECKCRLLPPNNEEVKKRKATFAPLTHSENNPSSKGCPSNTIHSAAIASLDRLTSARVPGESQLESKSSCPPHKVGGRNTRLNYEILMLQF</sequence>
<gene>
    <name evidence="2" type="ORF">CEXT_560051</name>
</gene>
<proteinExistence type="predicted"/>
<evidence type="ECO:0000313" key="3">
    <source>
        <dbReference type="Proteomes" id="UP001054945"/>
    </source>
</evidence>
<protein>
    <submittedName>
        <fullName evidence="2">Uncharacterized protein</fullName>
    </submittedName>
</protein>
<accession>A0AAV4XSR3</accession>
<evidence type="ECO:0000313" key="2">
    <source>
        <dbReference type="EMBL" id="GIY96783.1"/>
    </source>
</evidence>
<keyword evidence="3" id="KW-1185">Reference proteome</keyword>
<organism evidence="2 3">
    <name type="scientific">Caerostris extrusa</name>
    <name type="common">Bark spider</name>
    <name type="synonym">Caerostris bankana</name>
    <dbReference type="NCBI Taxonomy" id="172846"/>
    <lineage>
        <taxon>Eukaryota</taxon>
        <taxon>Metazoa</taxon>
        <taxon>Ecdysozoa</taxon>
        <taxon>Arthropoda</taxon>
        <taxon>Chelicerata</taxon>
        <taxon>Arachnida</taxon>
        <taxon>Araneae</taxon>
        <taxon>Araneomorphae</taxon>
        <taxon>Entelegynae</taxon>
        <taxon>Araneoidea</taxon>
        <taxon>Araneidae</taxon>
        <taxon>Caerostris</taxon>
    </lineage>
</organism>
<feature type="region of interest" description="Disordered" evidence="1">
    <location>
        <begin position="23"/>
        <end position="82"/>
    </location>
</feature>
<dbReference type="AlphaFoldDB" id="A0AAV4XSR3"/>
<feature type="compositionally biased region" description="Basic and acidic residues" evidence="1">
    <location>
        <begin position="57"/>
        <end position="70"/>
    </location>
</feature>
<dbReference type="EMBL" id="BPLR01018087">
    <property type="protein sequence ID" value="GIY96783.1"/>
    <property type="molecule type" value="Genomic_DNA"/>
</dbReference>
<feature type="compositionally biased region" description="Low complexity" evidence="1">
    <location>
        <begin position="73"/>
        <end position="82"/>
    </location>
</feature>
<evidence type="ECO:0000256" key="1">
    <source>
        <dbReference type="SAM" id="MobiDB-lite"/>
    </source>
</evidence>
<reference evidence="2 3" key="1">
    <citation type="submission" date="2021-06" db="EMBL/GenBank/DDBJ databases">
        <title>Caerostris extrusa draft genome.</title>
        <authorList>
            <person name="Kono N."/>
            <person name="Arakawa K."/>
        </authorList>
    </citation>
    <scope>NUCLEOTIDE SEQUENCE [LARGE SCALE GENOMIC DNA]</scope>
</reference>
<comment type="caution">
    <text evidence="2">The sequence shown here is derived from an EMBL/GenBank/DDBJ whole genome shotgun (WGS) entry which is preliminary data.</text>
</comment>